<gene>
    <name evidence="1" type="ORF">M9Y10_037851</name>
</gene>
<sequence>MSNDVFLELYNLQVGTTQMSAHDTVSLISKFKKSLSFNWIKSIKGNTQEYLQQVMITILQLTENKNTSVRLAAYSTMGTLVLAVAPYSPSTFISAFGYAITSLNVSPKISIAIINTFMSLMRFVSPVRIQTFVEDMPILHHFSADITDFIQYLPKTMPMMKKLPFEFQKRILHSLVLGCQKEPNNNFSVSISLLIGHNQELLIQYLVKQLIKDDLGIAAIWIGPTLFANRENFNLTSSEGIEFFLSKSLEQLNSTPLNLSYFDCSCQIIAYIARYTNDESKKANIIDRVKEHLLPSYKPIFNISLLTIPNERIELITDNTEEPDSIRSKKLNLLINFFYDHIKTVDSDQISEMLYNLRNSENDLYSSLLDNFSKCVNDMFLMCKKDFHINLLTSLLSRKNLTWVQKMKLVQLIDKINIDFCIRHIPDYQKIIIDILIEFSISPTVVLFEYSVKVLRNIATYDTINIILEGIRNSDWLDENIAYKRFYLLADLSKQFHVEYFSFFVGIAYEYLLFCSNLSTCSQIFKFLSLVKITYVPDEVKKFSFEFIEKHYYKYSHCLIDEKSEFGQSLTENEFDDLLDYDTDIVTNPLINHKNALSHLKHCYAFLCSLPSNLLNDKDKLYRYSISFVTIFDKFALEMAAKLAVGNKKNEEFVWRLSIDTFTTTNDDEVAASCCHIFVNDQFDLPDNVNKMFEQFIGDRCTLNPELLFLCFLNVDQYNHEKVVKSIPTVLSWLSIKNGTILLFKLIQIVGRDVIPLIHDEYGLALLQYANEFGGEYSETVRKYIQITDYSEFPITEPTMNENLILFMEDEKRICIKNPDNLDMDHWKFVFNHVFIFDLSNLSDYINDHQSIFARIDAESLRKIYYRKFSIGKDFITKSNLPKFPSNSPFISQGTFIRNSSLIKSFCKFRQKPISNDVFLSILHYLIEAKDVHSIKEFIRYSLLSKQEGLIVIDDDLYYHPYVIHLTSLINPDLVLKFYKLEKKSSLIVDEEIDDKFRLAIVSKDPDFYIQYLIDYEKFKKKHFLIMIKLLMSVKFSIEKLSDLIVKYLSQFEKFETERKKEIFLRFLTASLFCITRRYHLSEYKSFINFLSFHISTVALSFDGGILNEFSYLFSQIAKSSFEEEFFNNFLKFVLPILSAPPLFITSAFEQIISDDDAITLNTSKNSNTNNNTNDLLLLVNSDSFLAIFDYELPSYTCCILNVLQKIHPTNDFYLSIQIKFDSLKFKYNFKVVHYMYMFASKYDFAIPKFEEIFLNDSADACFGKCVGIALKSSNVVDKIFNADFCSAEIISAISEILKKKSLANFQKASNYFLKFPRIETWQLVEKAARAKPENLLKILFIGIPMKIDRFLVLYCCLRRYYMKNKAENKLEIQEVVQMAADSFSIQSRFFALMMIWSNDPKTVNLGYIVAAVESNNFNVIADEYEKICSSK</sequence>
<dbReference type="EMBL" id="JAPFFF010000006">
    <property type="protein sequence ID" value="KAK8886818.1"/>
    <property type="molecule type" value="Genomic_DNA"/>
</dbReference>
<keyword evidence="2" id="KW-1185">Reference proteome</keyword>
<comment type="caution">
    <text evidence="1">The sequence shown here is derived from an EMBL/GenBank/DDBJ whole genome shotgun (WGS) entry which is preliminary data.</text>
</comment>
<proteinExistence type="predicted"/>
<reference evidence="1 2" key="1">
    <citation type="submission" date="2024-04" db="EMBL/GenBank/DDBJ databases">
        <title>Tritrichomonas musculus Genome.</title>
        <authorList>
            <person name="Alves-Ferreira E."/>
            <person name="Grigg M."/>
            <person name="Lorenzi H."/>
            <person name="Galac M."/>
        </authorList>
    </citation>
    <scope>NUCLEOTIDE SEQUENCE [LARGE SCALE GENOMIC DNA]</scope>
    <source>
        <strain evidence="1 2">EAF2021</strain>
    </source>
</reference>
<organism evidence="1 2">
    <name type="scientific">Tritrichomonas musculus</name>
    <dbReference type="NCBI Taxonomy" id="1915356"/>
    <lineage>
        <taxon>Eukaryota</taxon>
        <taxon>Metamonada</taxon>
        <taxon>Parabasalia</taxon>
        <taxon>Tritrichomonadida</taxon>
        <taxon>Tritrichomonadidae</taxon>
        <taxon>Tritrichomonas</taxon>
    </lineage>
</organism>
<evidence type="ECO:0000313" key="1">
    <source>
        <dbReference type="EMBL" id="KAK8886818.1"/>
    </source>
</evidence>
<dbReference type="SUPFAM" id="SSF48371">
    <property type="entry name" value="ARM repeat"/>
    <property type="match status" value="1"/>
</dbReference>
<name>A0ABR2K7L2_9EUKA</name>
<accession>A0ABR2K7L2</accession>
<dbReference type="InterPro" id="IPR016024">
    <property type="entry name" value="ARM-type_fold"/>
</dbReference>
<dbReference type="Proteomes" id="UP001470230">
    <property type="component" value="Unassembled WGS sequence"/>
</dbReference>
<evidence type="ECO:0000313" key="2">
    <source>
        <dbReference type="Proteomes" id="UP001470230"/>
    </source>
</evidence>
<protein>
    <recommendedName>
        <fullName evidence="3">DUF3730 domain-containing protein</fullName>
    </recommendedName>
</protein>
<evidence type="ECO:0008006" key="3">
    <source>
        <dbReference type="Google" id="ProtNLM"/>
    </source>
</evidence>